<dbReference type="PROSITE" id="PS00375">
    <property type="entry name" value="UDPGT"/>
    <property type="match status" value="1"/>
</dbReference>
<organism evidence="7 8">
    <name type="scientific">Populus deltoides</name>
    <name type="common">Eastern poplar</name>
    <name type="synonym">Eastern cottonwood</name>
    <dbReference type="NCBI Taxonomy" id="3696"/>
    <lineage>
        <taxon>Eukaryota</taxon>
        <taxon>Viridiplantae</taxon>
        <taxon>Streptophyta</taxon>
        <taxon>Embryophyta</taxon>
        <taxon>Tracheophyta</taxon>
        <taxon>Spermatophyta</taxon>
        <taxon>Magnoliopsida</taxon>
        <taxon>eudicotyledons</taxon>
        <taxon>Gunneridae</taxon>
        <taxon>Pentapetalae</taxon>
        <taxon>rosids</taxon>
        <taxon>fabids</taxon>
        <taxon>Malpighiales</taxon>
        <taxon>Salicaceae</taxon>
        <taxon>Saliceae</taxon>
        <taxon>Populus</taxon>
    </lineage>
</organism>
<evidence type="ECO:0000313" key="8">
    <source>
        <dbReference type="Proteomes" id="UP000807159"/>
    </source>
</evidence>
<evidence type="ECO:0000256" key="4">
    <source>
        <dbReference type="ARBA" id="ARBA00047606"/>
    </source>
</evidence>
<comment type="similarity">
    <text evidence="2 5">Belongs to the UDP-glycosyltransferase family.</text>
</comment>
<sequence length="436" mass="49260">MDATNRSVVRVLMFPWLAYSHIHPFLELAKKLSERNFYIYLCSSPANLGHIKENLLEMNFPSIQLVELHLPSSPDLPPHYHTTKGLPNHLLGNLIQAFDTASSSFSSILTTLRPDFLICDFFQPWAPALALSLDIPTVQFVVSGNKANSVAVHAFKRSGDVIQDSARDFLFIKDRILQHLEQSSGIMLARSLREIEGKYLDDLSAVTKKRILPVGPLVQDLIAEDDKKTEITEWLNKRDPCSSVIYVAFGSENYLSKEDREELALGLLLSNVNFIWVLRFPRGEEISAREALPEGFIEMVSEKGLIVEEWAPQKRILSHRSIGGFLSHCGWGSVLESMKFGVPMIAMPMHIDQPLNAEFLVEMGVGLEIKRDKNGKIEREEVARVIRDLAGERTGEQLRRKARELSDCIRDKAGQEIDEVVNDLVHLVGRKTHNPF</sequence>
<dbReference type="SUPFAM" id="SSF53756">
    <property type="entry name" value="UDP-Glycosyltransferase/glycogen phosphorylase"/>
    <property type="match status" value="1"/>
</dbReference>
<comment type="caution">
    <text evidence="7">The sequence shown here is derived from an EMBL/GenBank/DDBJ whole genome shotgun (WGS) entry which is preliminary data.</text>
</comment>
<evidence type="ECO:0000256" key="3">
    <source>
        <dbReference type="ARBA" id="ARBA00022679"/>
    </source>
</evidence>
<keyword evidence="8" id="KW-1185">Reference proteome</keyword>
<dbReference type="GO" id="GO:1901137">
    <property type="term" value="P:carbohydrate derivative biosynthetic process"/>
    <property type="evidence" value="ECO:0007669"/>
    <property type="project" value="UniProtKB-ARBA"/>
</dbReference>
<evidence type="ECO:0000256" key="6">
    <source>
        <dbReference type="RuleBase" id="RU362057"/>
    </source>
</evidence>
<dbReference type="FunFam" id="3.40.50.2000:FF:000060">
    <property type="entry name" value="Glycosyltransferase"/>
    <property type="match status" value="1"/>
</dbReference>
<dbReference type="Gene3D" id="3.40.50.2000">
    <property type="entry name" value="Glycogen Phosphorylase B"/>
    <property type="match status" value="2"/>
</dbReference>
<name>A0A8T2YAK8_POPDE</name>
<dbReference type="GO" id="GO:0047213">
    <property type="term" value="F:anthocyanidin 3-O-glucosyltransferase activity"/>
    <property type="evidence" value="ECO:0007669"/>
    <property type="project" value="UniProtKB-EC"/>
</dbReference>
<dbReference type="InterPro" id="IPR035595">
    <property type="entry name" value="UDP_glycos_trans_CS"/>
</dbReference>
<proteinExistence type="inferred from homology"/>
<dbReference type="PANTHER" id="PTHR48044">
    <property type="entry name" value="GLYCOSYLTRANSFERASE"/>
    <property type="match status" value="1"/>
</dbReference>
<keyword evidence="5" id="KW-0328">Glycosyltransferase</keyword>
<comment type="catalytic activity">
    <reaction evidence="4">
        <text>an anthocyanidin + UDP-alpha-D-glucose + H(+) = an anthocyanidin 3-O-beta-D-glucoside + UDP</text>
        <dbReference type="Rhea" id="RHEA:20093"/>
        <dbReference type="ChEBI" id="CHEBI:15378"/>
        <dbReference type="ChEBI" id="CHEBI:16307"/>
        <dbReference type="ChEBI" id="CHEBI:58223"/>
        <dbReference type="ChEBI" id="CHEBI:58885"/>
        <dbReference type="ChEBI" id="CHEBI:143576"/>
        <dbReference type="EC" id="2.4.1.115"/>
    </reaction>
</comment>
<dbReference type="EC" id="2.4.1.-" evidence="6"/>
<dbReference type="AlphaFoldDB" id="A0A8T2YAK8"/>
<evidence type="ECO:0000256" key="2">
    <source>
        <dbReference type="ARBA" id="ARBA00009995"/>
    </source>
</evidence>
<gene>
    <name evidence="7" type="ORF">H0E87_016748</name>
</gene>
<dbReference type="EMBL" id="JACEGQ020000008">
    <property type="protein sequence ID" value="KAH8502106.1"/>
    <property type="molecule type" value="Genomic_DNA"/>
</dbReference>
<protein>
    <recommendedName>
        <fullName evidence="6">Glycosyltransferase</fullName>
        <ecNumber evidence="6">2.4.1.-</ecNumber>
    </recommendedName>
</protein>
<dbReference type="PANTHER" id="PTHR48044:SF29">
    <property type="entry name" value="GLYCOSYLTRANSFERASE"/>
    <property type="match status" value="1"/>
</dbReference>
<dbReference type="CDD" id="cd03784">
    <property type="entry name" value="GT1_Gtf-like"/>
    <property type="match status" value="1"/>
</dbReference>
<dbReference type="Proteomes" id="UP000807159">
    <property type="component" value="Chromosome 8"/>
</dbReference>
<dbReference type="InterPro" id="IPR002213">
    <property type="entry name" value="UDP_glucos_trans"/>
</dbReference>
<comment type="pathway">
    <text evidence="1">Pigment biosynthesis; anthocyanin biosynthesis.</text>
</comment>
<dbReference type="Pfam" id="PF00201">
    <property type="entry name" value="UDPGT"/>
    <property type="match status" value="1"/>
</dbReference>
<evidence type="ECO:0000313" key="7">
    <source>
        <dbReference type="EMBL" id="KAH8502106.1"/>
    </source>
</evidence>
<evidence type="ECO:0000256" key="1">
    <source>
        <dbReference type="ARBA" id="ARBA00004935"/>
    </source>
</evidence>
<keyword evidence="3 5" id="KW-0808">Transferase</keyword>
<evidence type="ECO:0000256" key="5">
    <source>
        <dbReference type="RuleBase" id="RU003718"/>
    </source>
</evidence>
<reference evidence="7" key="1">
    <citation type="journal article" date="2021" name="J. Hered.">
        <title>Genome Assembly of Salicaceae Populus deltoides (Eastern Cottonwood) I-69 Based on Nanopore Sequencing and Hi-C Technologies.</title>
        <authorList>
            <person name="Bai S."/>
            <person name="Wu H."/>
            <person name="Zhang J."/>
            <person name="Pan Z."/>
            <person name="Zhao W."/>
            <person name="Li Z."/>
            <person name="Tong C."/>
        </authorList>
    </citation>
    <scope>NUCLEOTIDE SEQUENCE</scope>
    <source>
        <tissue evidence="7">Leaf</tissue>
    </source>
</reference>
<accession>A0A8T2YAK8</accession>